<organism evidence="2 3">
    <name type="scientific">Phreatobacter cathodiphilus</name>
    <dbReference type="NCBI Taxonomy" id="1868589"/>
    <lineage>
        <taxon>Bacteria</taxon>
        <taxon>Pseudomonadati</taxon>
        <taxon>Pseudomonadota</taxon>
        <taxon>Alphaproteobacteria</taxon>
        <taxon>Hyphomicrobiales</taxon>
        <taxon>Phreatobacteraceae</taxon>
        <taxon>Phreatobacter</taxon>
    </lineage>
</organism>
<dbReference type="KEGG" id="phr:C6569_03815"/>
<accession>A0A2S0N7Y0</accession>
<feature type="domain" description="TNase-like" evidence="1">
    <location>
        <begin position="41"/>
        <end position="160"/>
    </location>
</feature>
<evidence type="ECO:0000259" key="1">
    <source>
        <dbReference type="PROSITE" id="PS50830"/>
    </source>
</evidence>
<dbReference type="EMBL" id="CP027668">
    <property type="protein sequence ID" value="AVO44262.1"/>
    <property type="molecule type" value="Genomic_DNA"/>
</dbReference>
<dbReference type="AlphaFoldDB" id="A0A2S0N7Y0"/>
<dbReference type="InterPro" id="IPR016071">
    <property type="entry name" value="Staphylococal_nuclease_OB-fold"/>
</dbReference>
<dbReference type="Proteomes" id="UP000237889">
    <property type="component" value="Chromosome"/>
</dbReference>
<dbReference type="SMART" id="SM00318">
    <property type="entry name" value="SNc"/>
    <property type="match status" value="1"/>
</dbReference>
<dbReference type="PROSITE" id="PS50830">
    <property type="entry name" value="TNASE_3"/>
    <property type="match status" value="1"/>
</dbReference>
<dbReference type="RefSeq" id="WP_106747592.1">
    <property type="nucleotide sequence ID" value="NZ_CP027668.1"/>
</dbReference>
<evidence type="ECO:0000313" key="2">
    <source>
        <dbReference type="EMBL" id="AVO44262.1"/>
    </source>
</evidence>
<protein>
    <submittedName>
        <fullName evidence="2">Nuclease</fullName>
    </submittedName>
</protein>
<proteinExistence type="predicted"/>
<dbReference type="InterPro" id="IPR035437">
    <property type="entry name" value="SNase_OB-fold_sf"/>
</dbReference>
<keyword evidence="3" id="KW-1185">Reference proteome</keyword>
<dbReference type="SUPFAM" id="SSF50199">
    <property type="entry name" value="Staphylococcal nuclease"/>
    <property type="match status" value="1"/>
</dbReference>
<reference evidence="2 3" key="1">
    <citation type="submission" date="2018-03" db="EMBL/GenBank/DDBJ databases">
        <title>Genome sequencing of Phreatobacter sp.</title>
        <authorList>
            <person name="Kim S.-J."/>
            <person name="Heo J."/>
            <person name="Kwon S.-W."/>
        </authorList>
    </citation>
    <scope>NUCLEOTIDE SEQUENCE [LARGE SCALE GENOMIC DNA]</scope>
    <source>
        <strain evidence="2 3">S-12</strain>
    </source>
</reference>
<dbReference type="PANTHER" id="PTHR12302">
    <property type="entry name" value="EBNA2 BINDING PROTEIN P100"/>
    <property type="match status" value="1"/>
</dbReference>
<dbReference type="Gene3D" id="2.40.50.90">
    <property type="match status" value="1"/>
</dbReference>
<dbReference type="Pfam" id="PF00565">
    <property type="entry name" value="SNase"/>
    <property type="match status" value="1"/>
</dbReference>
<gene>
    <name evidence="2" type="ORF">C6569_03815</name>
</gene>
<dbReference type="PANTHER" id="PTHR12302:SF26">
    <property type="entry name" value="BLR1266 PROTEIN"/>
    <property type="match status" value="1"/>
</dbReference>
<name>A0A2S0N7Y0_9HYPH</name>
<evidence type="ECO:0000313" key="3">
    <source>
        <dbReference type="Proteomes" id="UP000237889"/>
    </source>
</evidence>
<dbReference type="OrthoDB" id="9805504at2"/>
<sequence length="180" mass="19961">MLRFSRFRSLRPNTGFLWLLIAVAAVTALAIRHALQGPQARRSFGGYARIVDGDSLVVAGIEVRLHGIDAPELFQRCSREGREVRCGRDSARALIAMVAGQPVTCEQRDIDRYGRTVALCRAEDVDLGRAQVLAGHAVAYGAYYQDEAMARAARRGLWAGEFIRPREWRDRHRGGAAPQS</sequence>